<keyword evidence="4" id="KW-1185">Reference proteome</keyword>
<dbReference type="Proteomes" id="UP000241690">
    <property type="component" value="Unassembled WGS sequence"/>
</dbReference>
<dbReference type="AlphaFoldDB" id="A0A2T4ALE0"/>
<feature type="compositionally biased region" description="Polar residues" evidence="1">
    <location>
        <begin position="1"/>
        <end position="14"/>
    </location>
</feature>
<evidence type="ECO:0000256" key="1">
    <source>
        <dbReference type="SAM" id="MobiDB-lite"/>
    </source>
</evidence>
<accession>A0A2T4ALE0</accession>
<dbReference type="GeneID" id="36623055"/>
<feature type="transmembrane region" description="Helical" evidence="2">
    <location>
        <begin position="58"/>
        <end position="81"/>
    </location>
</feature>
<keyword evidence="2" id="KW-1133">Transmembrane helix</keyword>
<sequence length="92" mass="10178">MQRVTQVSGSTSHGSPGRVLFRSRDAGVSTRKAVRSFCCDAWKKNYGNLEKDPPRQELFFSALASLFISTAGFSFFSLPLVPSHQLGQRVLL</sequence>
<dbReference type="RefSeq" id="XP_024777573.1">
    <property type="nucleotide sequence ID" value="XM_024914490.1"/>
</dbReference>
<evidence type="ECO:0000313" key="3">
    <source>
        <dbReference type="EMBL" id="PTB57896.1"/>
    </source>
</evidence>
<keyword evidence="2" id="KW-0812">Transmembrane</keyword>
<reference evidence="3 4" key="1">
    <citation type="submission" date="2016-07" db="EMBL/GenBank/DDBJ databases">
        <title>Multiple horizontal gene transfer events from other fungi enriched the ability of initially mycotrophic Trichoderma (Ascomycota) to feed on dead plant biomass.</title>
        <authorList>
            <consortium name="DOE Joint Genome Institute"/>
            <person name="Aerts A."/>
            <person name="Atanasova L."/>
            <person name="Chenthamara K."/>
            <person name="Zhang J."/>
            <person name="Grujic M."/>
            <person name="Henrissat B."/>
            <person name="Kuo A."/>
            <person name="Salamov A."/>
            <person name="Lipzen A."/>
            <person name="Labutti K."/>
            <person name="Barry K."/>
            <person name="Miao Y."/>
            <person name="Rahimi M.J."/>
            <person name="Shen Q."/>
            <person name="Grigoriev I.V."/>
            <person name="Kubicek C.P."/>
            <person name="Druzhinina I.S."/>
        </authorList>
    </citation>
    <scope>NUCLEOTIDE SEQUENCE [LARGE SCALE GENOMIC DNA]</scope>
    <source>
        <strain evidence="3 4">CBS 226.95</strain>
    </source>
</reference>
<dbReference type="EMBL" id="KZ679677">
    <property type="protein sequence ID" value="PTB57896.1"/>
    <property type="molecule type" value="Genomic_DNA"/>
</dbReference>
<gene>
    <name evidence="3" type="ORF">M431DRAFT_352305</name>
</gene>
<feature type="region of interest" description="Disordered" evidence="1">
    <location>
        <begin position="1"/>
        <end position="20"/>
    </location>
</feature>
<evidence type="ECO:0000313" key="4">
    <source>
        <dbReference type="Proteomes" id="UP000241690"/>
    </source>
</evidence>
<protein>
    <submittedName>
        <fullName evidence="3">Uncharacterized protein</fullName>
    </submittedName>
</protein>
<evidence type="ECO:0000256" key="2">
    <source>
        <dbReference type="SAM" id="Phobius"/>
    </source>
</evidence>
<organism evidence="3 4">
    <name type="scientific">Trichoderma harzianum CBS 226.95</name>
    <dbReference type="NCBI Taxonomy" id="983964"/>
    <lineage>
        <taxon>Eukaryota</taxon>
        <taxon>Fungi</taxon>
        <taxon>Dikarya</taxon>
        <taxon>Ascomycota</taxon>
        <taxon>Pezizomycotina</taxon>
        <taxon>Sordariomycetes</taxon>
        <taxon>Hypocreomycetidae</taxon>
        <taxon>Hypocreales</taxon>
        <taxon>Hypocreaceae</taxon>
        <taxon>Trichoderma</taxon>
    </lineage>
</organism>
<keyword evidence="2" id="KW-0472">Membrane</keyword>
<proteinExistence type="predicted"/>
<name>A0A2T4ALE0_TRIHA</name>